<comment type="caution">
    <text evidence="2">The sequence shown here is derived from an EMBL/GenBank/DDBJ whole genome shotgun (WGS) entry which is preliminary data.</text>
</comment>
<feature type="compositionally biased region" description="Low complexity" evidence="1">
    <location>
        <begin position="375"/>
        <end position="385"/>
    </location>
</feature>
<feature type="compositionally biased region" description="Low complexity" evidence="1">
    <location>
        <begin position="1054"/>
        <end position="1073"/>
    </location>
</feature>
<dbReference type="VEuPathDB" id="ToxoDB:LOC34618688"/>
<feature type="compositionally biased region" description="Polar residues" evidence="1">
    <location>
        <begin position="434"/>
        <end position="449"/>
    </location>
</feature>
<dbReference type="EMBL" id="JROU02000711">
    <property type="protein sequence ID" value="OEH78488.1"/>
    <property type="molecule type" value="Genomic_DNA"/>
</dbReference>
<evidence type="ECO:0000313" key="2">
    <source>
        <dbReference type="EMBL" id="OEH78488.1"/>
    </source>
</evidence>
<feature type="compositionally biased region" description="Basic and acidic residues" evidence="1">
    <location>
        <begin position="350"/>
        <end position="362"/>
    </location>
</feature>
<organism evidence="2 3">
    <name type="scientific">Cyclospora cayetanensis</name>
    <dbReference type="NCBI Taxonomy" id="88456"/>
    <lineage>
        <taxon>Eukaryota</taxon>
        <taxon>Sar</taxon>
        <taxon>Alveolata</taxon>
        <taxon>Apicomplexa</taxon>
        <taxon>Conoidasida</taxon>
        <taxon>Coccidia</taxon>
        <taxon>Eucoccidiorida</taxon>
        <taxon>Eimeriorina</taxon>
        <taxon>Eimeriidae</taxon>
        <taxon>Cyclospora</taxon>
    </lineage>
</organism>
<feature type="region of interest" description="Disordered" evidence="1">
    <location>
        <begin position="1052"/>
        <end position="1161"/>
    </location>
</feature>
<feature type="region of interest" description="Disordered" evidence="1">
    <location>
        <begin position="1328"/>
        <end position="1373"/>
    </location>
</feature>
<feature type="region of interest" description="Disordered" evidence="1">
    <location>
        <begin position="434"/>
        <end position="471"/>
    </location>
</feature>
<keyword evidence="3" id="KW-1185">Reference proteome</keyword>
<dbReference type="VEuPathDB" id="ToxoDB:cyc_01728"/>
<sequence length="1637" mass="173823">MRMLWERRQASQAEGDAPPELLGALTAGNACWGPTAAQGGPINDLQTSNLGLSLEEHVETWKPLFFTSSEEFSADSLCVSPPPPTSAPGEVNDAVSVRSQRVDNEDNEILIPVSATFFLGCETCGSGNGQGLLSPPSDRASQMPPETSQEGSTELPLGLFTSVVRDGTGTQGAAREYSEFHKAQKGLVVAPKASAEEHGPLQSSRLIGSKGTRARDGDGSEQLCDAAAHGSSPAITPKPEWTTGAPPSAAVPAAPEDSQNCNTCGNHVSCVDCRCNDVHAVCKHQQGPLQHVNGSHTMLLLNDSRDYPFRHQEGLPTEEAGDLGTPTVGSLSMSSVVPKLLCDQLEQQRLDEEEVQTARELESEPAPTASEKDAPLFPQEKQQQKPPQPLEPTAAPRPAQPIAGAPIDLSTAVTVPSDAADATFVGVVVAQKSQASDGASSRASAQPTNQKQQEQQEKQQQGQRGCLSSSATVRAASRRALLDSLRFTFPLSGTAAAPAATEGSPTTAATPGNASSWKEGSVRQSFGPAVSSVRPGSRVPLSCQDAATTSAASATPAQTRTSFWGSGNLRGFGSASRALTVREVISEALRNRCSNGNREGVVAFRGGGTQSSQQPSWQTALCYSSRSYSSLDREALLFYLQLVSAFETHWVPVKPLLSLEPVLPPPATNDAVRPSPSVLGAPGSVIVYLVAPCLIRAIRKVRLLPMQLQALAVQEISLCSSGPGYAGSLQQQQEEDHSEGLQKVLKAAQQHVKLPNPLKLHMQAAATTPLSKALLDSAVSGRPCASPSAPRTPETKPLESSGGGNRVIDVFLCCGGKDMLALDWLPFVSRYLHFCLSASVRRKQQAAVREGRLTFSEDAVPQQVPPEQQEQQPLYEGHSRQKDMSRMMANSRELGVAEESSIPGLAASPAPSSSAADVANKDGASLVELEVPVLLKMDMAFVLLDYPGYGHNHGDVPTPEGKLGLCAYPTLQPLPAAAFRDFCCCLLHRSRSEGAHSVSSPVEGSKRRALQIPGGAIALETANIICKESANGNSTLGPSDSPLTHAIQTWASLTGRETSNRSSRSNSRSGSSSSEHEGGSTENGNGRSRRSNSPSGGTRQAATTVDSTDAVAASPVQQSFVSPLRAHRTPAATSPSVHPRASSATSTQRTTSLRSSVEEDWGDSTWGVESALSDLKPADTSFGGPLGSVSLGWELRAFFEELLDENDASWGQQQGHDEELEAPISFRGLALVATFTTTADCAAAFLQLPSPLNAVFRSLIEFIQDENTKWNNELAIRRFCTTLATGRSGLFKGAQLLIFHGTADRVVPCWMGARLFALAGESGIFHQKEHPEEQKKEAQLEPLSKHDGESAVHRSTGQGVTVSEGASAPLPASATTVAARDDFACIQEAGQMESPCAGLCMEAQEHLAGARTGSAFEQPRKDHAVTVHPGCEGGDAPPRVQTGSAYEGDFNAECVPTHAVVRLACDAAQDWLPSTDQRPAAATQAAARAEPSLRNPERGLLPAEDLLKRRQGPIGNPPQVLMAFFTALSVYAAHTWSSSSWVERITARFARPVNSKRRYSSDSMMKRLLESSDEGGPPDDAFTKTFKAVGPYNNLEPKGRGTLKRARAQSQEETVFNPCGSSLETVHTNLNRKWGSQ</sequence>
<feature type="compositionally biased region" description="Low complexity" evidence="1">
    <location>
        <begin position="1140"/>
        <end position="1155"/>
    </location>
</feature>
<accession>A0A1D3D4Y8</accession>
<reference evidence="2 3" key="1">
    <citation type="journal article" date="2016" name="BMC Genomics">
        <title>Comparative genomics reveals Cyclospora cayetanensis possesses coccidia-like metabolism and invasion components but unique surface antigens.</title>
        <authorList>
            <person name="Liu S."/>
            <person name="Wang L."/>
            <person name="Zheng H."/>
            <person name="Xu Z."/>
            <person name="Roellig D.M."/>
            <person name="Li N."/>
            <person name="Frace M.A."/>
            <person name="Tang K."/>
            <person name="Arrowood M.J."/>
            <person name="Moss D.M."/>
            <person name="Zhang L."/>
            <person name="Feng Y."/>
            <person name="Xiao L."/>
        </authorList>
    </citation>
    <scope>NUCLEOTIDE SEQUENCE [LARGE SCALE GENOMIC DNA]</scope>
    <source>
        <strain evidence="2 3">CHN_HEN01</strain>
    </source>
</reference>
<feature type="region of interest" description="Disordered" evidence="1">
    <location>
        <begin position="857"/>
        <end position="883"/>
    </location>
</feature>
<evidence type="ECO:0000313" key="3">
    <source>
        <dbReference type="Proteomes" id="UP000095192"/>
    </source>
</evidence>
<feature type="compositionally biased region" description="Low complexity" evidence="1">
    <location>
        <begin position="450"/>
        <end position="471"/>
    </location>
</feature>
<feature type="region of interest" description="Disordered" evidence="1">
    <location>
        <begin position="129"/>
        <end position="153"/>
    </location>
</feature>
<feature type="region of interest" description="Disordered" evidence="1">
    <location>
        <begin position="779"/>
        <end position="802"/>
    </location>
</feature>
<dbReference type="Proteomes" id="UP000095192">
    <property type="component" value="Unassembled WGS sequence"/>
</dbReference>
<evidence type="ECO:0000256" key="1">
    <source>
        <dbReference type="SAM" id="MobiDB-lite"/>
    </source>
</evidence>
<feature type="compositionally biased region" description="Low complexity" evidence="1">
    <location>
        <begin position="860"/>
        <end position="873"/>
    </location>
</feature>
<feature type="compositionally biased region" description="Basic and acidic residues" evidence="1">
    <location>
        <begin position="1328"/>
        <end position="1352"/>
    </location>
</feature>
<name>A0A1D3D4Y8_9EIME</name>
<feature type="region of interest" description="Disordered" evidence="1">
    <location>
        <begin position="1475"/>
        <end position="1501"/>
    </location>
</feature>
<gene>
    <name evidence="2" type="ORF">cyc_01728</name>
</gene>
<feature type="region of interest" description="Disordered" evidence="1">
    <location>
        <begin position="191"/>
        <end position="251"/>
    </location>
</feature>
<feature type="compositionally biased region" description="Low complexity" evidence="1">
    <location>
        <begin position="1080"/>
        <end position="1114"/>
    </location>
</feature>
<protein>
    <submittedName>
        <fullName evidence="2">Uncharacterized protein</fullName>
    </submittedName>
</protein>
<proteinExistence type="predicted"/>
<feature type="compositionally biased region" description="Polar residues" evidence="1">
    <location>
        <begin position="503"/>
        <end position="521"/>
    </location>
</feature>
<feature type="region of interest" description="Disordered" evidence="1">
    <location>
        <begin position="495"/>
        <end position="521"/>
    </location>
</feature>
<feature type="region of interest" description="Disordered" evidence="1">
    <location>
        <begin position="350"/>
        <end position="403"/>
    </location>
</feature>
<feature type="compositionally biased region" description="Low complexity" evidence="1">
    <location>
        <begin position="1480"/>
        <end position="1489"/>
    </location>
</feature>
<dbReference type="InParanoid" id="A0A1D3D4Y8"/>
<feature type="region of interest" description="Disordered" evidence="1">
    <location>
        <begin position="309"/>
        <end position="329"/>
    </location>
</feature>